<dbReference type="SUPFAM" id="SSF54593">
    <property type="entry name" value="Glyoxalase/Bleomycin resistance protein/Dihydroxybiphenyl dioxygenase"/>
    <property type="match status" value="1"/>
</dbReference>
<name>A0A9J7ALD4_9PROT</name>
<dbReference type="AlphaFoldDB" id="A0A9J7ALD4"/>
<reference evidence="2" key="1">
    <citation type="submission" date="2022-08" db="EMBL/GenBank/DDBJ databases">
        <title>Nisaea acidiphila sp. nov., isolated from a marine algal debris and emended description of the genus Nisaea Urios et al. 2008.</title>
        <authorList>
            <person name="Kwon K."/>
        </authorList>
    </citation>
    <scope>NUCLEOTIDE SEQUENCE</scope>
    <source>
        <strain evidence="2">MEBiC11861</strain>
    </source>
</reference>
<dbReference type="InterPro" id="IPR025870">
    <property type="entry name" value="Glyoxalase-like_dom"/>
</dbReference>
<organism evidence="2 3">
    <name type="scientific">Nisaea acidiphila</name>
    <dbReference type="NCBI Taxonomy" id="1862145"/>
    <lineage>
        <taxon>Bacteria</taxon>
        <taxon>Pseudomonadati</taxon>
        <taxon>Pseudomonadota</taxon>
        <taxon>Alphaproteobacteria</taxon>
        <taxon>Rhodospirillales</taxon>
        <taxon>Thalassobaculaceae</taxon>
        <taxon>Nisaea</taxon>
    </lineage>
</organism>
<evidence type="ECO:0000313" key="2">
    <source>
        <dbReference type="EMBL" id="UUX48288.1"/>
    </source>
</evidence>
<accession>A0A9J7ALD4</accession>
<keyword evidence="3" id="KW-1185">Reference proteome</keyword>
<dbReference type="KEGG" id="naci:NUH88_12770"/>
<dbReference type="EMBL" id="CP102480">
    <property type="protein sequence ID" value="UUX48288.1"/>
    <property type="molecule type" value="Genomic_DNA"/>
</dbReference>
<feature type="domain" description="Glyoxalase-like" evidence="1">
    <location>
        <begin position="15"/>
        <end position="202"/>
    </location>
</feature>
<proteinExistence type="predicted"/>
<dbReference type="InterPro" id="IPR029068">
    <property type="entry name" value="Glyas_Bleomycin-R_OHBP_Dase"/>
</dbReference>
<gene>
    <name evidence="2" type="ORF">NUH88_12770</name>
</gene>
<evidence type="ECO:0000313" key="3">
    <source>
        <dbReference type="Proteomes" id="UP001060336"/>
    </source>
</evidence>
<dbReference type="Proteomes" id="UP001060336">
    <property type="component" value="Chromosome"/>
</dbReference>
<dbReference type="Gene3D" id="3.10.180.10">
    <property type="entry name" value="2,3-Dihydroxybiphenyl 1,2-Dioxygenase, domain 1"/>
    <property type="match status" value="1"/>
</dbReference>
<dbReference type="RefSeq" id="WP_257766796.1">
    <property type="nucleotide sequence ID" value="NZ_CP102480.1"/>
</dbReference>
<dbReference type="Pfam" id="PF13468">
    <property type="entry name" value="Glyoxalase_3"/>
    <property type="match status" value="1"/>
</dbReference>
<protein>
    <submittedName>
        <fullName evidence="2">VOC family protein</fullName>
    </submittedName>
</protein>
<evidence type="ECO:0000259" key="1">
    <source>
        <dbReference type="Pfam" id="PF13468"/>
    </source>
</evidence>
<sequence>MKQARQLPGGDEIFLDHVAHFVPDMAEAHRDLNRLGFVQTPYTEHRHQTDEGAAPAPSGTANRCIMLPEGYIEVIAVSDAATELGKRTQGQIDRYVGLHLIAFSCVDPESVQGRLTLTGFHPQPLVHLKRPVTMPNGGEEEAAFTVCRVRPQDMPEGRVQYLAHHTEEIVWQDRWMQHGNGIVALRDVVIGAEVLDKTAARYCWFLDRGGPKPVNAHIWRIPLDRGGVVIADEEGLGELLPNVDFPDEGPLIAGYGVLSADLSATESFFRERGFAPERIDNYLELTLPESLGGTLFIAEEDTDFPWMRQ</sequence>